<gene>
    <name evidence="1" type="ORF">GJ744_001015</name>
    <name evidence="2" type="ORF">GJ744_005939</name>
</gene>
<evidence type="ECO:0000313" key="2">
    <source>
        <dbReference type="EMBL" id="KAF7510839.1"/>
    </source>
</evidence>
<dbReference type="EMBL" id="JAACFV010000026">
    <property type="protein sequence ID" value="KAF7510839.1"/>
    <property type="molecule type" value="Genomic_DNA"/>
</dbReference>
<evidence type="ECO:0000313" key="3">
    <source>
        <dbReference type="Proteomes" id="UP000606974"/>
    </source>
</evidence>
<keyword evidence="3" id="KW-1185">Reference proteome</keyword>
<reference evidence="2" key="1">
    <citation type="submission" date="2020-02" db="EMBL/GenBank/DDBJ databases">
        <authorList>
            <person name="Palmer J.M."/>
        </authorList>
    </citation>
    <scope>NUCLEOTIDE SEQUENCE</scope>
    <source>
        <strain evidence="2">EPUS1.4</strain>
        <tissue evidence="2">Thallus</tissue>
    </source>
</reference>
<dbReference type="Proteomes" id="UP000606974">
    <property type="component" value="Unassembled WGS sequence"/>
</dbReference>
<evidence type="ECO:0008006" key="4">
    <source>
        <dbReference type="Google" id="ProtNLM"/>
    </source>
</evidence>
<dbReference type="EMBL" id="JAACFV010000112">
    <property type="protein sequence ID" value="KAF7505312.1"/>
    <property type="molecule type" value="Genomic_DNA"/>
</dbReference>
<dbReference type="InterPro" id="IPR036397">
    <property type="entry name" value="RNaseH_sf"/>
</dbReference>
<accession>A0A8H7AME7</accession>
<dbReference type="OrthoDB" id="5103110at2759"/>
<protein>
    <recommendedName>
        <fullName evidence="4">Tc1-like transposase DDE domain-containing protein</fullName>
    </recommendedName>
</protein>
<dbReference type="AlphaFoldDB" id="A0A8H7AME7"/>
<name>A0A8H7AME7_9EURO</name>
<evidence type="ECO:0000313" key="1">
    <source>
        <dbReference type="EMBL" id="KAF7505312.1"/>
    </source>
</evidence>
<dbReference type="Gene3D" id="3.30.420.10">
    <property type="entry name" value="Ribonuclease H-like superfamily/Ribonuclease H"/>
    <property type="match status" value="1"/>
</dbReference>
<dbReference type="GO" id="GO:0003676">
    <property type="term" value="F:nucleic acid binding"/>
    <property type="evidence" value="ECO:0007669"/>
    <property type="project" value="InterPro"/>
</dbReference>
<comment type="caution">
    <text evidence="2">The sequence shown here is derived from an EMBL/GenBank/DDBJ whole genome shotgun (WGS) entry which is preliminary data.</text>
</comment>
<proteinExistence type="predicted"/>
<organism evidence="2 3">
    <name type="scientific">Endocarpon pusillum</name>
    <dbReference type="NCBI Taxonomy" id="364733"/>
    <lineage>
        <taxon>Eukaryota</taxon>
        <taxon>Fungi</taxon>
        <taxon>Dikarya</taxon>
        <taxon>Ascomycota</taxon>
        <taxon>Pezizomycotina</taxon>
        <taxon>Eurotiomycetes</taxon>
        <taxon>Chaetothyriomycetidae</taxon>
        <taxon>Verrucariales</taxon>
        <taxon>Verrucariaceae</taxon>
        <taxon>Endocarpon</taxon>
    </lineage>
</organism>
<sequence>MVHRRQGTEARDAPSKIQFRLKRRNQIWHVFAYIGWNFKSPLCFYTGAGGGGRLTQADYLVLLEEVIASNWDKDWILLEDNDNAHGTRGKADNKLKQAKARLGI</sequence>